<sequence>MSADLSGSEPEYLPRVTNHASADPPFPISPTKIQLQQSSAMPDRQEFVTLSRYLSLHMQSLLAVVDIQAPRGNRSFAQFHNTPLIVTPSHTTPHNLTT</sequence>
<evidence type="ECO:0000313" key="3">
    <source>
        <dbReference type="Proteomes" id="UP000830671"/>
    </source>
</evidence>
<dbReference type="KEGG" id="clup:CLUP02_10163"/>
<evidence type="ECO:0000256" key="1">
    <source>
        <dbReference type="SAM" id="MobiDB-lite"/>
    </source>
</evidence>
<protein>
    <submittedName>
        <fullName evidence="2">Uncharacterized protein</fullName>
    </submittedName>
</protein>
<feature type="region of interest" description="Disordered" evidence="1">
    <location>
        <begin position="1"/>
        <end position="29"/>
    </location>
</feature>
<organism evidence="2 3">
    <name type="scientific">Colletotrichum lupini</name>
    <dbReference type="NCBI Taxonomy" id="145971"/>
    <lineage>
        <taxon>Eukaryota</taxon>
        <taxon>Fungi</taxon>
        <taxon>Dikarya</taxon>
        <taxon>Ascomycota</taxon>
        <taxon>Pezizomycotina</taxon>
        <taxon>Sordariomycetes</taxon>
        <taxon>Hypocreomycetidae</taxon>
        <taxon>Glomerellales</taxon>
        <taxon>Glomerellaceae</taxon>
        <taxon>Colletotrichum</taxon>
        <taxon>Colletotrichum acutatum species complex</taxon>
    </lineage>
</organism>
<proteinExistence type="predicted"/>
<dbReference type="Proteomes" id="UP000830671">
    <property type="component" value="Chromosome 5"/>
</dbReference>
<accession>A0A9Q8WJ39</accession>
<dbReference type="AlphaFoldDB" id="A0A9Q8WJ39"/>
<reference evidence="2" key="1">
    <citation type="journal article" date="2021" name="Mol. Plant Microbe Interact.">
        <title>Complete Genome Sequence of the Plant-Pathogenic Fungus Colletotrichum lupini.</title>
        <authorList>
            <person name="Baroncelli R."/>
            <person name="Pensec F."/>
            <person name="Da Lio D."/>
            <person name="Boufleur T."/>
            <person name="Vicente I."/>
            <person name="Sarrocco S."/>
            <person name="Picot A."/>
            <person name="Baraldi E."/>
            <person name="Sukno S."/>
            <person name="Thon M."/>
            <person name="Le Floch G."/>
        </authorList>
    </citation>
    <scope>NUCLEOTIDE SEQUENCE</scope>
    <source>
        <strain evidence="2">IMI 504893</strain>
    </source>
</reference>
<dbReference type="RefSeq" id="XP_049146284.1">
    <property type="nucleotide sequence ID" value="XM_049289139.1"/>
</dbReference>
<keyword evidence="3" id="KW-1185">Reference proteome</keyword>
<dbReference type="EMBL" id="CP019477">
    <property type="protein sequence ID" value="UQC84667.1"/>
    <property type="molecule type" value="Genomic_DNA"/>
</dbReference>
<name>A0A9Q8WJ39_9PEZI</name>
<evidence type="ECO:0000313" key="2">
    <source>
        <dbReference type="EMBL" id="UQC84667.1"/>
    </source>
</evidence>
<gene>
    <name evidence="2" type="ORF">CLUP02_10163</name>
</gene>
<dbReference type="GeneID" id="73344149"/>